<gene>
    <name evidence="2" type="ORF">EDC18_101313</name>
</gene>
<keyword evidence="1" id="KW-0812">Transmembrane</keyword>
<keyword evidence="1" id="KW-1133">Transmembrane helix</keyword>
<organism evidence="2 3">
    <name type="scientific">Natranaerovirga pectinivora</name>
    <dbReference type="NCBI Taxonomy" id="682400"/>
    <lineage>
        <taxon>Bacteria</taxon>
        <taxon>Bacillati</taxon>
        <taxon>Bacillota</taxon>
        <taxon>Clostridia</taxon>
        <taxon>Lachnospirales</taxon>
        <taxon>Natranaerovirgaceae</taxon>
        <taxon>Natranaerovirga</taxon>
    </lineage>
</organism>
<feature type="transmembrane region" description="Helical" evidence="1">
    <location>
        <begin position="12"/>
        <end position="30"/>
    </location>
</feature>
<feature type="transmembrane region" description="Helical" evidence="1">
    <location>
        <begin position="103"/>
        <end position="121"/>
    </location>
</feature>
<dbReference type="RefSeq" id="WP_132249559.1">
    <property type="nucleotide sequence ID" value="NZ_SMAL01000001.1"/>
</dbReference>
<feature type="transmembrane region" description="Helical" evidence="1">
    <location>
        <begin position="36"/>
        <end position="61"/>
    </location>
</feature>
<protein>
    <submittedName>
        <fullName evidence="2">Uncharacterized protein</fullName>
    </submittedName>
</protein>
<evidence type="ECO:0000313" key="2">
    <source>
        <dbReference type="EMBL" id="TCT17017.1"/>
    </source>
</evidence>
<keyword evidence="3" id="KW-1185">Reference proteome</keyword>
<accession>A0A4R3MP09</accession>
<comment type="caution">
    <text evidence="2">The sequence shown here is derived from an EMBL/GenBank/DDBJ whole genome shotgun (WGS) entry which is preliminary data.</text>
</comment>
<dbReference type="Proteomes" id="UP000294902">
    <property type="component" value="Unassembled WGS sequence"/>
</dbReference>
<reference evidence="2 3" key="1">
    <citation type="submission" date="2019-03" db="EMBL/GenBank/DDBJ databases">
        <title>Genomic Encyclopedia of Type Strains, Phase IV (KMG-IV): sequencing the most valuable type-strain genomes for metagenomic binning, comparative biology and taxonomic classification.</title>
        <authorList>
            <person name="Goeker M."/>
        </authorList>
    </citation>
    <scope>NUCLEOTIDE SEQUENCE [LARGE SCALE GENOMIC DNA]</scope>
    <source>
        <strain evidence="2 3">DSM 24629</strain>
    </source>
</reference>
<name>A0A4R3MP09_9FIRM</name>
<evidence type="ECO:0000313" key="3">
    <source>
        <dbReference type="Proteomes" id="UP000294902"/>
    </source>
</evidence>
<dbReference type="EMBL" id="SMAL01000001">
    <property type="protein sequence ID" value="TCT17017.1"/>
    <property type="molecule type" value="Genomic_DNA"/>
</dbReference>
<dbReference type="AlphaFoldDB" id="A0A4R3MP09"/>
<proteinExistence type="predicted"/>
<feature type="transmembrane region" description="Helical" evidence="1">
    <location>
        <begin position="73"/>
        <end position="97"/>
    </location>
</feature>
<sequence>MNLIILAKNKIKLICLTILTIMPIYLLLIIKVQPSLISSLLLIIYFIELIILINSYFEVFYFKLKQGKPYKEYALIGSFYPIICGVLYATHLFYGYIILSRGFNAIHLNILVISLFLLINYKNKNLIIYNRCIFYDGIYIEKNNIEYIDKIYQTIRITLKDSAKIYIKCYNNVNNVLEDMAGINESYSYNRLFKESLSLKFKLNKK</sequence>
<keyword evidence="1" id="KW-0472">Membrane</keyword>
<evidence type="ECO:0000256" key="1">
    <source>
        <dbReference type="SAM" id="Phobius"/>
    </source>
</evidence>